<feature type="domain" description="Pyrrolo-quinoline quinone repeat" evidence="6">
    <location>
        <begin position="452"/>
        <end position="518"/>
    </location>
</feature>
<keyword evidence="8" id="KW-1185">Reference proteome</keyword>
<dbReference type="InterPro" id="IPR017512">
    <property type="entry name" value="PQQ_MeOH/EtOH_DH"/>
</dbReference>
<dbReference type="InterPro" id="IPR011047">
    <property type="entry name" value="Quinoprotein_ADH-like_sf"/>
</dbReference>
<dbReference type="PANTHER" id="PTHR32303">
    <property type="entry name" value="QUINOPROTEIN ALCOHOL DEHYDROGENASE (CYTOCHROME C)"/>
    <property type="match status" value="1"/>
</dbReference>
<feature type="domain" description="Pyrrolo-quinoline quinone repeat" evidence="5">
    <location>
        <begin position="47"/>
        <end position="357"/>
    </location>
</feature>
<dbReference type="InterPro" id="IPR002372">
    <property type="entry name" value="PQQ_rpt_dom"/>
</dbReference>
<dbReference type="AlphaFoldDB" id="A0A1I4IS32"/>
<dbReference type="GO" id="GO:0016020">
    <property type="term" value="C:membrane"/>
    <property type="evidence" value="ECO:0007669"/>
    <property type="project" value="InterPro"/>
</dbReference>
<evidence type="ECO:0000256" key="2">
    <source>
        <dbReference type="ARBA" id="ARBA00008156"/>
    </source>
</evidence>
<evidence type="ECO:0000259" key="6">
    <source>
        <dbReference type="Pfam" id="PF13360"/>
    </source>
</evidence>
<dbReference type="GO" id="GO:0016614">
    <property type="term" value="F:oxidoreductase activity, acting on CH-OH group of donors"/>
    <property type="evidence" value="ECO:0007669"/>
    <property type="project" value="InterPro"/>
</dbReference>
<comment type="cofactor">
    <cofactor evidence="1">
        <name>pyrroloquinoline quinone</name>
        <dbReference type="ChEBI" id="CHEBI:58442"/>
    </cofactor>
</comment>
<keyword evidence="3" id="KW-0479">Metal-binding</keyword>
<evidence type="ECO:0000256" key="1">
    <source>
        <dbReference type="ARBA" id="ARBA00001931"/>
    </source>
</evidence>
<protein>
    <submittedName>
        <fullName evidence="7">Alcohol dehydrogenase (Cytochrome c)</fullName>
    </submittedName>
</protein>
<accession>A0A1I4IS32</accession>
<dbReference type="RefSeq" id="WP_091327957.1">
    <property type="nucleotide sequence ID" value="NZ_FOSW01000013.1"/>
</dbReference>
<dbReference type="GO" id="GO:0005509">
    <property type="term" value="F:calcium ion binding"/>
    <property type="evidence" value="ECO:0007669"/>
    <property type="project" value="InterPro"/>
</dbReference>
<dbReference type="Proteomes" id="UP000199152">
    <property type="component" value="Unassembled WGS sequence"/>
</dbReference>
<sequence>MTTIEYRPAPPPVNFGSLTTATGTAPPVAADVTYERILDARSEPQNWLTYYGAYDGQRYSPLDQVDTENVTQLKLAWVFSFAPQGLHAGQSTYAFENCPIVVDGVMYASGWDGWVWALDARTGQLLWQYKHAIPFDTSLCCGNVNRGVAVANGKVFVCTLNAHVLALDATTGACIWDVTSGDVRAGESLTIAPLVVKDRVVVGSSGGEFGVRGHLDAYDMETGERVWRCYTIPKPGEPGSETWPADGDAWARGGGNCWITGTFDPDTNLLYWGTGNPAPDFDGEVRPGDNLHTDSVIAVDADTGEIRWHYQCTPHDLWDYDSNMECILFEQDGRKLLAHFDKNGYCFVLDRTNGERVNIFPFVDRITWGEITPDGQVTPRIYPDKEGEEVHFYPGPAGAKEWTHASYSPKTGLFYVPVQDIGATVARRRREFKESIPYWGAAVVVDAEDMAGSVSAFDATGQEVWRWRNDLPMCASTLATGGDLVFAGTPSGQFVALDARTGELLWQFNCGSGHHSSPSTYSVDGKQYIAVPVGWGAWVEGFLPGMMGGPHGQAMMVFSLPDGIDSSGGR</sequence>
<name>A0A1I4IS32_9ACTN</name>
<reference evidence="8" key="1">
    <citation type="submission" date="2016-10" db="EMBL/GenBank/DDBJ databases">
        <authorList>
            <person name="Varghese N."/>
            <person name="Submissions S."/>
        </authorList>
    </citation>
    <scope>NUCLEOTIDE SEQUENCE [LARGE SCALE GENOMIC DNA]</scope>
    <source>
        <strain evidence="8">DSM 45317</strain>
    </source>
</reference>
<evidence type="ECO:0000313" key="8">
    <source>
        <dbReference type="Proteomes" id="UP000199152"/>
    </source>
</evidence>
<dbReference type="Pfam" id="PF01011">
    <property type="entry name" value="PQQ"/>
    <property type="match status" value="1"/>
</dbReference>
<comment type="similarity">
    <text evidence="2">Belongs to the bacterial PQQ dehydrogenase family.</text>
</comment>
<keyword evidence="4" id="KW-0560">Oxidoreductase</keyword>
<dbReference type="Gene3D" id="2.140.10.10">
    <property type="entry name" value="Quinoprotein alcohol dehydrogenase-like superfamily"/>
    <property type="match status" value="1"/>
</dbReference>
<dbReference type="OrthoDB" id="256225at2"/>
<organism evidence="7 8">
    <name type="scientific">Geodermatophilus ruber</name>
    <dbReference type="NCBI Taxonomy" id="504800"/>
    <lineage>
        <taxon>Bacteria</taxon>
        <taxon>Bacillati</taxon>
        <taxon>Actinomycetota</taxon>
        <taxon>Actinomycetes</taxon>
        <taxon>Geodermatophilales</taxon>
        <taxon>Geodermatophilaceae</taxon>
        <taxon>Geodermatophilus</taxon>
    </lineage>
</organism>
<evidence type="ECO:0000259" key="5">
    <source>
        <dbReference type="Pfam" id="PF01011"/>
    </source>
</evidence>
<dbReference type="InterPro" id="IPR018391">
    <property type="entry name" value="PQQ_b-propeller_rpt"/>
</dbReference>
<evidence type="ECO:0000313" key="7">
    <source>
        <dbReference type="EMBL" id="SFL56813.1"/>
    </source>
</evidence>
<dbReference type="EMBL" id="FOSW01000013">
    <property type="protein sequence ID" value="SFL56813.1"/>
    <property type="molecule type" value="Genomic_DNA"/>
</dbReference>
<proteinExistence type="inferred from homology"/>
<evidence type="ECO:0000256" key="3">
    <source>
        <dbReference type="ARBA" id="ARBA00022723"/>
    </source>
</evidence>
<dbReference type="SUPFAM" id="SSF50998">
    <property type="entry name" value="Quinoprotein alcohol dehydrogenase-like"/>
    <property type="match status" value="1"/>
</dbReference>
<dbReference type="InParanoid" id="A0A1I4IS32"/>
<dbReference type="STRING" id="504800.SAMN04488085_11396"/>
<dbReference type="NCBIfam" id="TIGR03075">
    <property type="entry name" value="PQQ_enz_alc_DH"/>
    <property type="match status" value="1"/>
</dbReference>
<dbReference type="SMART" id="SM00564">
    <property type="entry name" value="PQQ"/>
    <property type="match status" value="6"/>
</dbReference>
<gene>
    <name evidence="7" type="ORF">SAMN04488085_11396</name>
</gene>
<evidence type="ECO:0000256" key="4">
    <source>
        <dbReference type="ARBA" id="ARBA00023002"/>
    </source>
</evidence>
<dbReference type="Pfam" id="PF13360">
    <property type="entry name" value="PQQ_2"/>
    <property type="match status" value="1"/>
</dbReference>